<keyword evidence="5" id="KW-1185">Reference proteome</keyword>
<comment type="caution">
    <text evidence="4">The sequence shown here is derived from an EMBL/GenBank/DDBJ whole genome shotgun (WGS) entry which is preliminary data.</text>
</comment>
<dbReference type="Proteomes" id="UP000191408">
    <property type="component" value="Unassembled WGS sequence"/>
</dbReference>
<dbReference type="EMBL" id="MDYM01000006">
    <property type="protein sequence ID" value="OQD65058.1"/>
    <property type="molecule type" value="Genomic_DNA"/>
</dbReference>
<evidence type="ECO:0000313" key="5">
    <source>
        <dbReference type="Proteomes" id="UP000191408"/>
    </source>
</evidence>
<evidence type="ECO:0000256" key="2">
    <source>
        <dbReference type="ARBA" id="ARBA00022857"/>
    </source>
</evidence>
<protein>
    <recommendedName>
        <fullName evidence="6">Ketoreductase (KR) domain-containing protein</fullName>
    </recommendedName>
</protein>
<gene>
    <name evidence="4" type="ORF">PENPOL_c006G09106</name>
</gene>
<dbReference type="InterPro" id="IPR036291">
    <property type="entry name" value="NAD(P)-bd_dom_sf"/>
</dbReference>
<organism evidence="4 5">
    <name type="scientific">Penicillium polonicum</name>
    <dbReference type="NCBI Taxonomy" id="60169"/>
    <lineage>
        <taxon>Eukaryota</taxon>
        <taxon>Fungi</taxon>
        <taxon>Dikarya</taxon>
        <taxon>Ascomycota</taxon>
        <taxon>Pezizomycotina</taxon>
        <taxon>Eurotiomycetes</taxon>
        <taxon>Eurotiomycetidae</taxon>
        <taxon>Eurotiales</taxon>
        <taxon>Aspergillaceae</taxon>
        <taxon>Penicillium</taxon>
    </lineage>
</organism>
<evidence type="ECO:0000256" key="3">
    <source>
        <dbReference type="ARBA" id="ARBA00023002"/>
    </source>
</evidence>
<proteinExistence type="inferred from homology"/>
<keyword evidence="3" id="KW-0560">Oxidoreductase</keyword>
<dbReference type="PRINTS" id="PR00081">
    <property type="entry name" value="GDHRDH"/>
</dbReference>
<keyword evidence="2" id="KW-0521">NADP</keyword>
<dbReference type="GO" id="GO:0016491">
    <property type="term" value="F:oxidoreductase activity"/>
    <property type="evidence" value="ECO:0007669"/>
    <property type="project" value="UniProtKB-KW"/>
</dbReference>
<dbReference type="Pfam" id="PF00106">
    <property type="entry name" value="adh_short"/>
    <property type="match status" value="1"/>
</dbReference>
<sequence>MNFPQPKVTPLPPNIDLHGKTALITGATAGIGLETARQLLKLHVSQLVLAVRNVSKGEACKRELQRLNIHAKITVLELDMDNYNSVQSFAKTLQLEVPSVNILLLNAGIGLLKLERSPSGHERVTQVNYLSNALLTVELLPYLKASAEKIGQPSRITWVGSRMYFTTSFEKRAPMKAGESVLEHMKSKEFFFPNERYNDTKLLCAMFMYSLASRLDKSKVVLNMVCPGLVNTNMTDVLPLHMRMVMGVVKALFARPVEVGGRLFVNATVVAGPESHGGFLGDKEIIEPSPYLLSSAGQAAQKKLWAETVEELGKLTILPTEFSSKGSQ</sequence>
<dbReference type="InterPro" id="IPR002347">
    <property type="entry name" value="SDR_fam"/>
</dbReference>
<dbReference type="Gene3D" id="3.40.50.720">
    <property type="entry name" value="NAD(P)-binding Rossmann-like Domain"/>
    <property type="match status" value="1"/>
</dbReference>
<accession>A0A1V6NJZ2</accession>
<dbReference type="SUPFAM" id="SSF51735">
    <property type="entry name" value="NAD(P)-binding Rossmann-fold domains"/>
    <property type="match status" value="1"/>
</dbReference>
<reference evidence="5" key="1">
    <citation type="journal article" date="2017" name="Nat. Microbiol.">
        <title>Global analysis of biosynthetic gene clusters reveals vast potential of secondary metabolite production in Penicillium species.</title>
        <authorList>
            <person name="Nielsen J.C."/>
            <person name="Grijseels S."/>
            <person name="Prigent S."/>
            <person name="Ji B."/>
            <person name="Dainat J."/>
            <person name="Nielsen K.F."/>
            <person name="Frisvad J.C."/>
            <person name="Workman M."/>
            <person name="Nielsen J."/>
        </authorList>
    </citation>
    <scope>NUCLEOTIDE SEQUENCE [LARGE SCALE GENOMIC DNA]</scope>
    <source>
        <strain evidence="5">IBT 4502</strain>
    </source>
</reference>
<dbReference type="PANTHER" id="PTHR24320:SF252">
    <property type="entry name" value="DEHYDROGENASE_REDUCTASE FAMILY PROTEIN, PUTATIVE (AFU_ORTHOLOGUE AFUA_3G08550)-RELATED"/>
    <property type="match status" value="1"/>
</dbReference>
<evidence type="ECO:0000313" key="4">
    <source>
        <dbReference type="EMBL" id="OQD65058.1"/>
    </source>
</evidence>
<name>A0A1V6NJZ2_PENPO</name>
<dbReference type="PANTHER" id="PTHR24320">
    <property type="entry name" value="RETINOL DEHYDROGENASE"/>
    <property type="match status" value="1"/>
</dbReference>
<evidence type="ECO:0008006" key="6">
    <source>
        <dbReference type="Google" id="ProtNLM"/>
    </source>
</evidence>
<dbReference type="STRING" id="60169.A0A1V6NJZ2"/>
<dbReference type="AlphaFoldDB" id="A0A1V6NJZ2"/>
<comment type="similarity">
    <text evidence="1">Belongs to the short-chain dehydrogenases/reductases (SDR) family.</text>
</comment>
<dbReference type="OrthoDB" id="542013at2759"/>
<evidence type="ECO:0000256" key="1">
    <source>
        <dbReference type="ARBA" id="ARBA00006484"/>
    </source>
</evidence>